<feature type="signal peptide" evidence="1">
    <location>
        <begin position="1"/>
        <end position="25"/>
    </location>
</feature>
<feature type="chain" id="PRO_5046276912" description="Endo-alpha(1,4)-fucoidanase Mef1 domain-containing protein" evidence="1">
    <location>
        <begin position="26"/>
        <end position="418"/>
    </location>
</feature>
<protein>
    <recommendedName>
        <fullName evidence="2">Endo-alpha(1,4)-fucoidanase Mef1 domain-containing protein</fullName>
    </recommendedName>
</protein>
<name>A0ABU9HBV4_9GAMM</name>
<feature type="domain" description="Endo-alpha(1,4)-fucoidanase Mef1" evidence="2">
    <location>
        <begin position="50"/>
        <end position="416"/>
    </location>
</feature>
<organism evidence="3 4">
    <name type="scientific">Psychromonas arctica</name>
    <dbReference type="NCBI Taxonomy" id="168275"/>
    <lineage>
        <taxon>Bacteria</taxon>
        <taxon>Pseudomonadati</taxon>
        <taxon>Pseudomonadota</taxon>
        <taxon>Gammaproteobacteria</taxon>
        <taxon>Alteromonadales</taxon>
        <taxon>Psychromonadaceae</taxon>
        <taxon>Psychromonas</taxon>
    </lineage>
</organism>
<gene>
    <name evidence="3" type="ORF">V6255_09430</name>
</gene>
<keyword evidence="1" id="KW-0732">Signal</keyword>
<dbReference type="EMBL" id="JBAKBA010000019">
    <property type="protein sequence ID" value="MEL0659359.1"/>
    <property type="molecule type" value="Genomic_DNA"/>
</dbReference>
<accession>A0ABU9HBV4</accession>
<dbReference type="PROSITE" id="PS51257">
    <property type="entry name" value="PROKAR_LIPOPROTEIN"/>
    <property type="match status" value="1"/>
</dbReference>
<dbReference type="InterPro" id="IPR058589">
    <property type="entry name" value="Mef1"/>
</dbReference>
<dbReference type="Proteomes" id="UP001366060">
    <property type="component" value="Unassembled WGS sequence"/>
</dbReference>
<dbReference type="RefSeq" id="WP_341627921.1">
    <property type="nucleotide sequence ID" value="NZ_JBAKBA010000019.1"/>
</dbReference>
<keyword evidence="4" id="KW-1185">Reference proteome</keyword>
<evidence type="ECO:0000259" key="2">
    <source>
        <dbReference type="Pfam" id="PF26376"/>
    </source>
</evidence>
<evidence type="ECO:0000313" key="3">
    <source>
        <dbReference type="EMBL" id="MEL0659359.1"/>
    </source>
</evidence>
<dbReference type="Pfam" id="PF26376">
    <property type="entry name" value="Mef1"/>
    <property type="match status" value="1"/>
</dbReference>
<evidence type="ECO:0000256" key="1">
    <source>
        <dbReference type="SAM" id="SignalP"/>
    </source>
</evidence>
<comment type="caution">
    <text evidence="3">The sequence shown here is derived from an EMBL/GenBank/DDBJ whole genome shotgun (WGS) entry which is preliminary data.</text>
</comment>
<reference evidence="3 4" key="1">
    <citation type="submission" date="2024-02" db="EMBL/GenBank/DDBJ databases">
        <title>Bacteria isolated from the canopy kelp, Nereocystis luetkeana.</title>
        <authorList>
            <person name="Pfister C.A."/>
            <person name="Younker I.T."/>
            <person name="Light S.H."/>
        </authorList>
    </citation>
    <scope>NUCLEOTIDE SEQUENCE [LARGE SCALE GENOMIC DNA]</scope>
    <source>
        <strain evidence="3 4">TI.2.07</strain>
    </source>
</reference>
<sequence>MTKTNLRLLTLVGITMLIGCGGSSADQTQSTSDLDSSEVNETVSLDSEYTANWMAGAWGITHRVDGGYKLDASVETGKYDWVAGAEEIVENIPSAGYVITSFTHPAHGFLYTLRDNENVDVAAIHPDMVPSLENEKIIFDVINVYKSAGKKVLLYLNTAGPTHAADRDSPEIQDAWDDYVNTNWNGDHGVAWRNLVEGYAKRFKGLVDGFWLDNSKNMAGGQEEIPEFVAMLRGVDPSFAIGVNYETHYFEDEDGNYLKVASDGIDDNDDREYKIIKHVVTNEYMDFTNGHITPMGQGAPPNSWGYEEYTIPHMIEKPWDSVDGNHYALMHGWFPIRFSWSSSGAELMFEAEQAYRFVRTITDGGAAMTWSTTQKKGYMPADEMDIMIEINNRMTQDPKPDYEAYERPEGAYLVGEIE</sequence>
<proteinExistence type="predicted"/>
<evidence type="ECO:0000313" key="4">
    <source>
        <dbReference type="Proteomes" id="UP001366060"/>
    </source>
</evidence>